<dbReference type="FunFam" id="3.30.300.30:FF:000006">
    <property type="entry name" value="Long-chain-fatty-acid--CoA ligase FadD"/>
    <property type="match status" value="1"/>
</dbReference>
<organism evidence="17 18">
    <name type="scientific">Propionivibrio dicarboxylicus</name>
    <dbReference type="NCBI Taxonomy" id="83767"/>
    <lineage>
        <taxon>Bacteria</taxon>
        <taxon>Pseudomonadati</taxon>
        <taxon>Pseudomonadota</taxon>
        <taxon>Betaproteobacteria</taxon>
        <taxon>Rhodocyclales</taxon>
        <taxon>Rhodocyclaceae</taxon>
        <taxon>Propionivibrio</taxon>
    </lineage>
</organism>
<keyword evidence="18" id="KW-1185">Reference proteome</keyword>
<keyword evidence="8" id="KW-0067">ATP-binding</keyword>
<evidence type="ECO:0000313" key="18">
    <source>
        <dbReference type="Proteomes" id="UP000198607"/>
    </source>
</evidence>
<dbReference type="SUPFAM" id="SSF56801">
    <property type="entry name" value="Acetyl-CoA synthetase-like"/>
    <property type="match status" value="1"/>
</dbReference>
<dbReference type="RefSeq" id="WP_091938925.1">
    <property type="nucleotide sequence ID" value="NZ_FNCY01000016.1"/>
</dbReference>
<evidence type="ECO:0000313" key="17">
    <source>
        <dbReference type="EMBL" id="SDI29200.1"/>
    </source>
</evidence>
<evidence type="ECO:0000256" key="10">
    <source>
        <dbReference type="ARBA" id="ARBA00023098"/>
    </source>
</evidence>
<evidence type="ECO:0000256" key="13">
    <source>
        <dbReference type="ARBA" id="ARBA00039545"/>
    </source>
</evidence>
<comment type="subcellular location">
    <subcellularLocation>
        <location evidence="2">Membrane</location>
        <topology evidence="2">Peripheral membrane protein</topology>
    </subcellularLocation>
</comment>
<comment type="similarity">
    <text evidence="4">Belongs to the ATP-dependent AMP-binding enzyme family.</text>
</comment>
<dbReference type="GO" id="GO:0005524">
    <property type="term" value="F:ATP binding"/>
    <property type="evidence" value="ECO:0007669"/>
    <property type="project" value="UniProtKB-KW"/>
</dbReference>
<feature type="domain" description="AMP-dependent synthetase/ligase" evidence="15">
    <location>
        <begin position="30"/>
        <end position="426"/>
    </location>
</feature>
<feature type="domain" description="AMP-binding enzyme C-terminal" evidence="16">
    <location>
        <begin position="476"/>
        <end position="550"/>
    </location>
</feature>
<evidence type="ECO:0000256" key="11">
    <source>
        <dbReference type="ARBA" id="ARBA00023136"/>
    </source>
</evidence>
<sequence>MTERVWLQSYPANIPADIDISGYGSVLDFFDETIRKYADKPAFSNFGKRMSFAGLDALSQQFASYLQTLGTLDKGDRVAVMMPNLLQYPVVLFGILRAGLTVVNINPLFTARELEAQLRDSGAKAIVVLENFAATLQKVLANTAVEHVVTSQIGDMLSTPKRWLLNAAVKHVRKMVPSWRIPGAVPLRQALAHGSARPFTPVRSHHDDIAFLQYTGGTTGISKGAMLTHANLLANLEQINKWISVSFREAQEVVISPLPMYHIFCLTSTLGFMKWGSLNVLITNPRDLPGFVRELRRWKFSVMTGVNTLFNGLLHTPGFDTLDFSSLKVVVGGGAAVQKPVAERWREVTGAYVTEAYGLTETSPGVCCVPLGAPWDGTIGLPVSSTLVSIRNEAFEELPLWDGQSDIDACTGEICVRGPQVMKGYWNNPEETARTLQDGWLKTGDIGYMDHHGYVRITDRKKDMILVSGFNVYPNEIESIAMAHPGVAECAAIGVPNEHSGEAVRLLVVRKDPTLTAEVLLAYCRTQLTAYKLPRQIEFRDALPKTPIGKILRRELRDELRKTEKT</sequence>
<dbReference type="FunFam" id="3.40.50.12780:FF:000003">
    <property type="entry name" value="Long-chain-fatty-acid--CoA ligase FadD"/>
    <property type="match status" value="1"/>
</dbReference>
<dbReference type="Gene3D" id="3.30.300.30">
    <property type="match status" value="1"/>
</dbReference>
<dbReference type="InterPro" id="IPR042099">
    <property type="entry name" value="ANL_N_sf"/>
</dbReference>
<gene>
    <name evidence="17" type="ORF">SAMN05660652_03180</name>
</gene>
<evidence type="ECO:0000259" key="16">
    <source>
        <dbReference type="Pfam" id="PF13193"/>
    </source>
</evidence>
<proteinExistence type="inferred from homology"/>
<keyword evidence="9" id="KW-0460">Magnesium</keyword>
<keyword evidence="5" id="KW-0436">Ligase</keyword>
<dbReference type="OrthoDB" id="9766486at2"/>
<evidence type="ECO:0000256" key="6">
    <source>
        <dbReference type="ARBA" id="ARBA00022741"/>
    </source>
</evidence>
<evidence type="ECO:0000256" key="8">
    <source>
        <dbReference type="ARBA" id="ARBA00022840"/>
    </source>
</evidence>
<dbReference type="InterPro" id="IPR020845">
    <property type="entry name" value="AMP-binding_CS"/>
</dbReference>
<dbReference type="Pfam" id="PF00501">
    <property type="entry name" value="AMP-binding"/>
    <property type="match status" value="1"/>
</dbReference>
<keyword evidence="7" id="KW-0276">Fatty acid metabolism</keyword>
<evidence type="ECO:0000256" key="14">
    <source>
        <dbReference type="ARBA" id="ARBA00042773"/>
    </source>
</evidence>
<evidence type="ECO:0000256" key="12">
    <source>
        <dbReference type="ARBA" id="ARBA00026121"/>
    </source>
</evidence>
<evidence type="ECO:0000256" key="7">
    <source>
        <dbReference type="ARBA" id="ARBA00022832"/>
    </source>
</evidence>
<comment type="cofactor">
    <cofactor evidence="1">
        <name>Mg(2+)</name>
        <dbReference type="ChEBI" id="CHEBI:18420"/>
    </cofactor>
</comment>
<dbReference type="InterPro" id="IPR025110">
    <property type="entry name" value="AMP-bd_C"/>
</dbReference>
<dbReference type="STRING" id="83767.SAMN05660652_03180"/>
<evidence type="ECO:0000256" key="1">
    <source>
        <dbReference type="ARBA" id="ARBA00001946"/>
    </source>
</evidence>
<dbReference type="PANTHER" id="PTHR43767:SF8">
    <property type="entry name" value="LONG-CHAIN-FATTY-ACID--COA LIGASE"/>
    <property type="match status" value="1"/>
</dbReference>
<keyword evidence="6" id="KW-0547">Nucleotide-binding</keyword>
<protein>
    <recommendedName>
        <fullName evidence="13">Long-chain-fatty-acid--CoA ligase</fullName>
        <ecNumber evidence="12">6.2.1.3</ecNumber>
    </recommendedName>
    <alternativeName>
        <fullName evidence="14">Long-chain acyl-CoA synthetase</fullName>
    </alternativeName>
</protein>
<reference evidence="17 18" key="1">
    <citation type="submission" date="2016-10" db="EMBL/GenBank/DDBJ databases">
        <authorList>
            <person name="de Groot N.N."/>
        </authorList>
    </citation>
    <scope>NUCLEOTIDE SEQUENCE [LARGE SCALE GENOMIC DNA]</scope>
    <source>
        <strain evidence="17 18">DSM 5885</strain>
    </source>
</reference>
<dbReference type="GO" id="GO:0016020">
    <property type="term" value="C:membrane"/>
    <property type="evidence" value="ECO:0007669"/>
    <property type="project" value="UniProtKB-SubCell"/>
</dbReference>
<evidence type="ECO:0000256" key="9">
    <source>
        <dbReference type="ARBA" id="ARBA00022842"/>
    </source>
</evidence>
<evidence type="ECO:0000256" key="5">
    <source>
        <dbReference type="ARBA" id="ARBA00022598"/>
    </source>
</evidence>
<dbReference type="InterPro" id="IPR045851">
    <property type="entry name" value="AMP-bd_C_sf"/>
</dbReference>
<dbReference type="Proteomes" id="UP000198607">
    <property type="component" value="Unassembled WGS sequence"/>
</dbReference>
<dbReference type="CDD" id="cd05936">
    <property type="entry name" value="FC-FACS_FadD_like"/>
    <property type="match status" value="1"/>
</dbReference>
<evidence type="ECO:0000256" key="4">
    <source>
        <dbReference type="ARBA" id="ARBA00006432"/>
    </source>
</evidence>
<dbReference type="EMBL" id="FNCY01000016">
    <property type="protein sequence ID" value="SDI29200.1"/>
    <property type="molecule type" value="Genomic_DNA"/>
</dbReference>
<dbReference type="Gene3D" id="3.40.50.12780">
    <property type="entry name" value="N-terminal domain of ligase-like"/>
    <property type="match status" value="1"/>
</dbReference>
<name>A0A1G8JEY7_9RHOO</name>
<dbReference type="GO" id="GO:0004467">
    <property type="term" value="F:long-chain fatty acid-CoA ligase activity"/>
    <property type="evidence" value="ECO:0007669"/>
    <property type="project" value="UniProtKB-EC"/>
</dbReference>
<comment type="pathway">
    <text evidence="3">Lipid metabolism; fatty acid beta-oxidation.</text>
</comment>
<dbReference type="InterPro" id="IPR000873">
    <property type="entry name" value="AMP-dep_synth/lig_dom"/>
</dbReference>
<evidence type="ECO:0000259" key="15">
    <source>
        <dbReference type="Pfam" id="PF00501"/>
    </source>
</evidence>
<evidence type="ECO:0000256" key="2">
    <source>
        <dbReference type="ARBA" id="ARBA00004170"/>
    </source>
</evidence>
<dbReference type="PANTHER" id="PTHR43767">
    <property type="entry name" value="LONG-CHAIN-FATTY-ACID--COA LIGASE"/>
    <property type="match status" value="1"/>
</dbReference>
<keyword evidence="11" id="KW-0472">Membrane</keyword>
<dbReference type="EC" id="6.2.1.3" evidence="12"/>
<evidence type="ECO:0000256" key="3">
    <source>
        <dbReference type="ARBA" id="ARBA00005005"/>
    </source>
</evidence>
<dbReference type="AlphaFoldDB" id="A0A1G8JEY7"/>
<accession>A0A1G8JEY7</accession>
<dbReference type="PROSITE" id="PS00455">
    <property type="entry name" value="AMP_BINDING"/>
    <property type="match status" value="1"/>
</dbReference>
<dbReference type="InterPro" id="IPR050237">
    <property type="entry name" value="ATP-dep_AMP-bd_enzyme"/>
</dbReference>
<keyword evidence="10" id="KW-0443">Lipid metabolism</keyword>
<dbReference type="Pfam" id="PF13193">
    <property type="entry name" value="AMP-binding_C"/>
    <property type="match status" value="1"/>
</dbReference>